<feature type="compositionally biased region" description="Acidic residues" evidence="1">
    <location>
        <begin position="499"/>
        <end position="512"/>
    </location>
</feature>
<accession>A0A078A819</accession>
<proteinExistence type="predicted"/>
<dbReference type="OrthoDB" id="10546089at2759"/>
<dbReference type="InParanoid" id="A0A078A819"/>
<gene>
    <name evidence="3" type="primary">Contig17627.g18749</name>
    <name evidence="3" type="ORF">STYLEM_7372</name>
</gene>
<keyword evidence="2" id="KW-0472">Membrane</keyword>
<dbReference type="InterPro" id="IPR011256">
    <property type="entry name" value="Reg_factor_effector_dom_sf"/>
</dbReference>
<evidence type="ECO:0000313" key="4">
    <source>
        <dbReference type="Proteomes" id="UP000039865"/>
    </source>
</evidence>
<dbReference type="AlphaFoldDB" id="A0A078A819"/>
<feature type="transmembrane region" description="Helical" evidence="2">
    <location>
        <begin position="6"/>
        <end position="24"/>
    </location>
</feature>
<name>A0A078A819_STYLE</name>
<dbReference type="PANTHER" id="PTHR15949:SF3">
    <property type="entry name" value="TESTIS-EXPRESSED PROTEIN 264"/>
    <property type="match status" value="1"/>
</dbReference>
<sequence length="524" mass="61376">MSFGVVFIIGLVLIAATYLFWYYMQPWQMYKVDITQEKIQKRRVLYKEFKGSYTDIKDTFDNLLELIEKTKKVQGTPMILGDIIQQLFGVYYDNPDKLADESQSKAIYGVIIPDGISREKEEALIGFFVNRHGFKLGELPESDGLHGKLPNEEYYFYVLRNLEFQPVMKGDLQQMKIWYQEYQKHQEKGEGCQMEIYDKDSIHFYLPITNMQPSRKINEELALNDSSIQKVEEIYKKTAYKPSFGSSAQRNSMKQQSHLNNHPQYKPLPVLTKVSLEPVRQKLDKYIQSLPGDKKIEHKYVMKVKGKCLNNFLGIIKTDLTKLSVEGFPQELNKQLPALKLLNKYDLIWFDIQIEQRVATLKANFFVGYNLGQNTYKMGFMCLIGIAHLPDSMNKLRFYRGFDIRPTLSTDISQNVLDEMQDVPKHAALVTMNLFQAIKMISTKIIDRLPISGNVKYEDDRLLLEEEQRLMKLYQEEEMAKLMTRNINETMYLDEFLQGEEEGEDQQPDELEEIQKQYDQIMPE</sequence>
<keyword evidence="2" id="KW-0812">Transmembrane</keyword>
<keyword evidence="4" id="KW-1185">Reference proteome</keyword>
<keyword evidence="2" id="KW-1133">Transmembrane helix</keyword>
<feature type="region of interest" description="Disordered" evidence="1">
    <location>
        <begin position="499"/>
        <end position="524"/>
    </location>
</feature>
<evidence type="ECO:0000256" key="1">
    <source>
        <dbReference type="SAM" id="MobiDB-lite"/>
    </source>
</evidence>
<evidence type="ECO:0000313" key="3">
    <source>
        <dbReference type="EMBL" id="CDW78395.1"/>
    </source>
</evidence>
<dbReference type="EMBL" id="CCKQ01007059">
    <property type="protein sequence ID" value="CDW78395.1"/>
    <property type="molecule type" value="Genomic_DNA"/>
</dbReference>
<dbReference type="PANTHER" id="PTHR15949">
    <property type="entry name" value="TESTIS-EXPRESSED PROTEIN 264"/>
    <property type="match status" value="1"/>
</dbReference>
<organism evidence="3 4">
    <name type="scientific">Stylonychia lemnae</name>
    <name type="common">Ciliate</name>
    <dbReference type="NCBI Taxonomy" id="5949"/>
    <lineage>
        <taxon>Eukaryota</taxon>
        <taxon>Sar</taxon>
        <taxon>Alveolata</taxon>
        <taxon>Ciliophora</taxon>
        <taxon>Intramacronucleata</taxon>
        <taxon>Spirotrichea</taxon>
        <taxon>Stichotrichia</taxon>
        <taxon>Sporadotrichida</taxon>
        <taxon>Oxytrichidae</taxon>
        <taxon>Stylonychinae</taxon>
        <taxon>Stylonychia</taxon>
    </lineage>
</organism>
<dbReference type="Gene3D" id="3.20.80.10">
    <property type="entry name" value="Regulatory factor, effector binding domain"/>
    <property type="match status" value="1"/>
</dbReference>
<protein>
    <submittedName>
        <fullName evidence="3">Uncharacterized protein</fullName>
    </submittedName>
</protein>
<evidence type="ECO:0000256" key="2">
    <source>
        <dbReference type="SAM" id="Phobius"/>
    </source>
</evidence>
<reference evidence="3 4" key="1">
    <citation type="submission" date="2014-06" db="EMBL/GenBank/DDBJ databases">
        <authorList>
            <person name="Swart Estienne"/>
        </authorList>
    </citation>
    <scope>NUCLEOTIDE SEQUENCE [LARGE SCALE GENOMIC DNA]</scope>
    <source>
        <strain evidence="3 4">130c</strain>
    </source>
</reference>
<dbReference type="Proteomes" id="UP000039865">
    <property type="component" value="Unassembled WGS sequence"/>
</dbReference>